<evidence type="ECO:0000313" key="4">
    <source>
        <dbReference type="Proteomes" id="UP000233350"/>
    </source>
</evidence>
<feature type="transmembrane region" description="Helical" evidence="2">
    <location>
        <begin position="119"/>
        <end position="145"/>
    </location>
</feature>
<protein>
    <submittedName>
        <fullName evidence="3">Uncharacterized protein</fullName>
    </submittedName>
</protein>
<feature type="transmembrane region" description="Helical" evidence="2">
    <location>
        <begin position="231"/>
        <end position="251"/>
    </location>
</feature>
<accession>A0A2N3PHQ8</accession>
<feature type="transmembrane region" description="Helical" evidence="2">
    <location>
        <begin position="157"/>
        <end position="176"/>
    </location>
</feature>
<keyword evidence="1" id="KW-0175">Coiled coil</keyword>
<keyword evidence="2" id="KW-0812">Transmembrane</keyword>
<evidence type="ECO:0000256" key="1">
    <source>
        <dbReference type="SAM" id="Coils"/>
    </source>
</evidence>
<feature type="coiled-coil region" evidence="1">
    <location>
        <begin position="457"/>
        <end position="513"/>
    </location>
</feature>
<dbReference type="AlphaFoldDB" id="A0A2N3PHQ8"/>
<dbReference type="RefSeq" id="WP_006801997.1">
    <property type="nucleotide sequence ID" value="NZ_CABKOI010000021.1"/>
</dbReference>
<dbReference type="Proteomes" id="UP000233350">
    <property type="component" value="Unassembled WGS sequence"/>
</dbReference>
<keyword evidence="4" id="KW-1185">Reference proteome</keyword>
<evidence type="ECO:0000313" key="3">
    <source>
        <dbReference type="EMBL" id="PKT80078.1"/>
    </source>
</evidence>
<keyword evidence="2" id="KW-0472">Membrane</keyword>
<feature type="transmembrane region" description="Helical" evidence="2">
    <location>
        <begin position="303"/>
        <end position="325"/>
    </location>
</feature>
<proteinExistence type="predicted"/>
<sequence length="513" mass="58019">MQEILAWIMLNKLLAGLIMASLFLVLLIALYAFNKAFRNAVNFWWLNFKTDFPAIGTIARVSTNDAAIQSNTIWRDCETNLCYKYLDYYDREIEDPEYYNKCVSYLRKIGEQGRSPTPFFIWIVILGLVVAEALGFAYVLAGYTIPGASESLQQKGAIGIAFVISALLVFLTHSAGGEIYKNSVIGRILQNRGDNDLIKEEVDIQSDHKDDNAPSWQQAYNRFNGGDSKTWILSIVTTIFIIIVAIGATYVRGQVLEKQLIQEVSTASISIYDTAPAELGEIQSNADAKALQEQQEADRKGGWATFIVLAVLFIFIQILGILFGYKWGFAGKNSGDAYEASHRFRTAREYQNYITQKRRAITAKANEKLSKMKRQINTIAKKRANFKVDKDNDTYRTFENFIVEARKNETHTALKTKSIENDGQRTLELSETQKNINHEANIASMKSSIQSQQESAQNTNSDEIETLRKKITRLERKKNALIEEGVKKSDDEILDLEDEIDTLTKKLKGLENA</sequence>
<reference evidence="3 4" key="1">
    <citation type="submission" date="2016-07" db="EMBL/GenBank/DDBJ databases">
        <title>Detection of Helicobacter winghamensis from caecal content of red fox (Vulpes vulpes).</title>
        <authorList>
            <person name="Zanoni R.G."/>
            <person name="Florio D."/>
            <person name="Caffara M."/>
            <person name="Renzi M."/>
            <person name="Parisi A."/>
            <person name="Pasquali F."/>
            <person name="Manfreda G."/>
        </authorList>
    </citation>
    <scope>NUCLEOTIDE SEQUENCE [LARGE SCALE GENOMIC DNA]</scope>
    <source>
        <strain evidence="3 4">295_13</strain>
    </source>
</reference>
<dbReference type="GeneID" id="97289389"/>
<gene>
    <name evidence="3" type="ORF">BCM31_00060</name>
</gene>
<keyword evidence="2" id="KW-1133">Transmembrane helix</keyword>
<dbReference type="EMBL" id="MBPK01000044">
    <property type="protein sequence ID" value="PKT80078.1"/>
    <property type="molecule type" value="Genomic_DNA"/>
</dbReference>
<feature type="transmembrane region" description="Helical" evidence="2">
    <location>
        <begin position="12"/>
        <end position="33"/>
    </location>
</feature>
<evidence type="ECO:0000256" key="2">
    <source>
        <dbReference type="SAM" id="Phobius"/>
    </source>
</evidence>
<organism evidence="3 4">
    <name type="scientific">Helicobacter winghamensis</name>
    <dbReference type="NCBI Taxonomy" id="157268"/>
    <lineage>
        <taxon>Bacteria</taxon>
        <taxon>Pseudomonadati</taxon>
        <taxon>Campylobacterota</taxon>
        <taxon>Epsilonproteobacteria</taxon>
        <taxon>Campylobacterales</taxon>
        <taxon>Helicobacteraceae</taxon>
        <taxon>Helicobacter</taxon>
    </lineage>
</organism>
<dbReference type="OrthoDB" id="5366203at2"/>
<name>A0A2N3PHQ8_9HELI</name>
<comment type="caution">
    <text evidence="3">The sequence shown here is derived from an EMBL/GenBank/DDBJ whole genome shotgun (WGS) entry which is preliminary data.</text>
</comment>
<dbReference type="STRING" id="556267.HWAG_00305"/>